<comment type="caution">
    <text evidence="2">The sequence shown here is derived from an EMBL/GenBank/DDBJ whole genome shotgun (WGS) entry which is preliminary data.</text>
</comment>
<proteinExistence type="predicted"/>
<organism evidence="2 3">
    <name type="scientific">Streptomyces roseochromogenus subsp. oscitans DS 12.976</name>
    <dbReference type="NCBI Taxonomy" id="1352936"/>
    <lineage>
        <taxon>Bacteria</taxon>
        <taxon>Bacillati</taxon>
        <taxon>Actinomycetota</taxon>
        <taxon>Actinomycetes</taxon>
        <taxon>Kitasatosporales</taxon>
        <taxon>Streptomycetaceae</taxon>
        <taxon>Streptomyces</taxon>
    </lineage>
</organism>
<keyword evidence="3" id="KW-1185">Reference proteome</keyword>
<dbReference type="EMBL" id="AWQX01000391">
    <property type="protein sequence ID" value="EST18461.1"/>
    <property type="molecule type" value="Genomic_DNA"/>
</dbReference>
<dbReference type="PATRIC" id="fig|1352936.5.peg.9322"/>
<reference evidence="2 3" key="1">
    <citation type="journal article" date="2014" name="Genome Announc.">
        <title>Draft Genome Sequence of Streptomyces roseochromogenes subsp. oscitans DS 12.976, Producer of the Aminocoumarin Antibiotic Clorobiocin.</title>
        <authorList>
            <person name="Ruckert C."/>
            <person name="Kalinowski J."/>
            <person name="Heide L."/>
            <person name="Apel A.K."/>
        </authorList>
    </citation>
    <scope>NUCLEOTIDE SEQUENCE [LARGE SCALE GENOMIC DNA]</scope>
    <source>
        <strain evidence="2 3">DS 12.976</strain>
    </source>
</reference>
<gene>
    <name evidence="2" type="ORF">M878_44905</name>
</gene>
<protein>
    <submittedName>
        <fullName evidence="2">Uncharacterized protein</fullName>
    </submittedName>
</protein>
<dbReference type="HOGENOM" id="CLU_2304519_0_0_11"/>
<accession>V6JH28</accession>
<dbReference type="AlphaFoldDB" id="V6JH28"/>
<dbReference type="Proteomes" id="UP000017984">
    <property type="component" value="Chromosome"/>
</dbReference>
<feature type="region of interest" description="Disordered" evidence="1">
    <location>
        <begin position="29"/>
        <end position="65"/>
    </location>
</feature>
<evidence type="ECO:0000313" key="3">
    <source>
        <dbReference type="Proteomes" id="UP000017984"/>
    </source>
</evidence>
<evidence type="ECO:0000313" key="2">
    <source>
        <dbReference type="EMBL" id="EST18461.1"/>
    </source>
</evidence>
<sequence>MFFFAGVGVATMVITQQMKSNIGKLAAGFPGGAQPPGAAGGLPFGPPAPLGGTGEDLKGWAKEQGLPDGLPDQILGMLHQRYPGGAPGAVKDKLSQQFGG</sequence>
<name>V6JH28_STRRC</name>
<evidence type="ECO:0000256" key="1">
    <source>
        <dbReference type="SAM" id="MobiDB-lite"/>
    </source>
</evidence>
<dbReference type="STRING" id="1352936.M878_44905"/>